<gene>
    <name evidence="8" type="ORF">ABWT76_002484</name>
</gene>
<comment type="subcellular location">
    <subcellularLocation>
        <location evidence="1">Membrane</location>
    </subcellularLocation>
</comment>
<dbReference type="GO" id="GO:0071555">
    <property type="term" value="P:cell wall organization"/>
    <property type="evidence" value="ECO:0007669"/>
    <property type="project" value="TreeGrafter"/>
</dbReference>
<dbReference type="InterPro" id="IPR050515">
    <property type="entry name" value="Beta-lactam/transpept"/>
</dbReference>
<dbReference type="GO" id="GO:0008658">
    <property type="term" value="F:penicillin binding"/>
    <property type="evidence" value="ECO:0007669"/>
    <property type="project" value="InterPro"/>
</dbReference>
<evidence type="ECO:0000256" key="4">
    <source>
        <dbReference type="SAM" id="MobiDB-lite"/>
    </source>
</evidence>
<comment type="similarity">
    <text evidence="2">Belongs to the transpeptidase family.</text>
</comment>
<feature type="compositionally biased region" description="Basic residues" evidence="4">
    <location>
        <begin position="19"/>
        <end position="29"/>
    </location>
</feature>
<dbReference type="Pfam" id="PF00905">
    <property type="entry name" value="Transpeptidase"/>
    <property type="match status" value="1"/>
</dbReference>
<evidence type="ECO:0000256" key="2">
    <source>
        <dbReference type="ARBA" id="ARBA00007171"/>
    </source>
</evidence>
<dbReference type="InterPro" id="IPR036138">
    <property type="entry name" value="PBP_dimer_sf"/>
</dbReference>
<organism evidence="8">
    <name type="scientific">Planktothricoides raciborskii GIHE-MW2</name>
    <dbReference type="NCBI Taxonomy" id="2792601"/>
    <lineage>
        <taxon>Bacteria</taxon>
        <taxon>Bacillati</taxon>
        <taxon>Cyanobacteriota</taxon>
        <taxon>Cyanophyceae</taxon>
        <taxon>Oscillatoriophycideae</taxon>
        <taxon>Oscillatoriales</taxon>
        <taxon>Oscillatoriaceae</taxon>
        <taxon>Planktothricoides</taxon>
    </lineage>
</organism>
<dbReference type="SUPFAM" id="SSF56601">
    <property type="entry name" value="beta-lactamase/transpeptidase-like"/>
    <property type="match status" value="1"/>
</dbReference>
<name>A0AAU8JMB6_9CYAN</name>
<feature type="region of interest" description="Disordered" evidence="4">
    <location>
        <begin position="19"/>
        <end position="45"/>
    </location>
</feature>
<dbReference type="PANTHER" id="PTHR30627">
    <property type="entry name" value="PEPTIDOGLYCAN D,D-TRANSPEPTIDASE"/>
    <property type="match status" value="1"/>
</dbReference>
<keyword evidence="3 5" id="KW-0472">Membrane</keyword>
<protein>
    <submittedName>
        <fullName evidence="8">Penicillin-binding protein 2</fullName>
    </submittedName>
</protein>
<dbReference type="InterPro" id="IPR005311">
    <property type="entry name" value="PBP_dimer"/>
</dbReference>
<feature type="domain" description="Penicillin-binding protein transpeptidase" evidence="6">
    <location>
        <begin position="287"/>
        <end position="602"/>
    </location>
</feature>
<accession>A0AAU8JMB6</accession>
<keyword evidence="5" id="KW-1133">Transmembrane helix</keyword>
<dbReference type="PANTHER" id="PTHR30627:SF1">
    <property type="entry name" value="PEPTIDOGLYCAN D,D-TRANSPEPTIDASE FTSI"/>
    <property type="match status" value="1"/>
</dbReference>
<feature type="domain" description="Penicillin-binding protein dimerisation" evidence="7">
    <location>
        <begin position="102"/>
        <end position="211"/>
    </location>
</feature>
<dbReference type="InterPro" id="IPR001460">
    <property type="entry name" value="PCN-bd_Tpept"/>
</dbReference>
<dbReference type="Gene3D" id="3.30.450.330">
    <property type="match status" value="1"/>
</dbReference>
<dbReference type="Gene3D" id="3.90.1310.10">
    <property type="entry name" value="Penicillin-binding protein 2a (Domain 2)"/>
    <property type="match status" value="1"/>
</dbReference>
<proteinExistence type="inferred from homology"/>
<dbReference type="Pfam" id="PF03717">
    <property type="entry name" value="PBP_dimer"/>
    <property type="match status" value="1"/>
</dbReference>
<feature type="transmembrane region" description="Helical" evidence="5">
    <location>
        <begin position="56"/>
        <end position="76"/>
    </location>
</feature>
<evidence type="ECO:0000256" key="3">
    <source>
        <dbReference type="ARBA" id="ARBA00023136"/>
    </source>
</evidence>
<reference evidence="8" key="1">
    <citation type="submission" date="2024-07" db="EMBL/GenBank/DDBJ databases">
        <authorList>
            <person name="Kim Y.J."/>
            <person name="Jeong J.Y."/>
        </authorList>
    </citation>
    <scope>NUCLEOTIDE SEQUENCE</scope>
    <source>
        <strain evidence="8">GIHE-MW2</strain>
    </source>
</reference>
<sequence>MRLVLNLFKKTFKYSANYHRHPINRHSQRNRGNAARPRSPHRRQYRQNLANSRVRLFIVWGILLAGMFGLILKLYLLQIVQAADLRTTAQEQQSVKIEPFVPRRKILDRNGNVIALDQPAYRLFAHPGLFQESKTEIAEKLAPILERSPAELSNEFNQKETGILVKDDLTEVEAKKIKQLFLDGLELSQYQRRFYPQEKLFADVLGYVDLEGKGQAGVEYSQEKLLDRSLSRQTLTRSGEAWIADLVPDNFLKLDDLTIELTLDSRLQRAVREALDKKIKETKAKRGTVIVMDAVDGSLLSLVCEPTYDPNHYYKFAPELYKNWAITDLYEPGSTFKPIAVAIALEAGVIKPDSVFYDEGRIYVDGWPISNADYNYSGGRGTIDIKEILKYSSNVGMVHIVSQMRPRAFYQWLKRLGLGETVTVDLPFETPSDIRPDWEFIASPVHPATTAFGQGFALAPIHLARLHAALANGGYLITPHVVQGLYDSQGNAKWTLDLPEPQQIFSADTAASVVKMMESVIHDEDGTGKQAEIANYRIAGKTGTSQKVTADSGGYSNYARITSFVGILPAENPRYVVLAVIDEPEGGFGGTVAAPVVRSVMEALIGIEGIPPATK</sequence>
<evidence type="ECO:0000256" key="5">
    <source>
        <dbReference type="SAM" id="Phobius"/>
    </source>
</evidence>
<dbReference type="SUPFAM" id="SSF56519">
    <property type="entry name" value="Penicillin binding protein dimerisation domain"/>
    <property type="match status" value="1"/>
</dbReference>
<evidence type="ECO:0000259" key="6">
    <source>
        <dbReference type="Pfam" id="PF00905"/>
    </source>
</evidence>
<dbReference type="RefSeq" id="WP_082348895.1">
    <property type="nucleotide sequence ID" value="NZ_CP159837.1"/>
</dbReference>
<dbReference type="Gene3D" id="3.40.710.10">
    <property type="entry name" value="DD-peptidase/beta-lactamase superfamily"/>
    <property type="match status" value="1"/>
</dbReference>
<dbReference type="GO" id="GO:0005886">
    <property type="term" value="C:plasma membrane"/>
    <property type="evidence" value="ECO:0007669"/>
    <property type="project" value="TreeGrafter"/>
</dbReference>
<dbReference type="AlphaFoldDB" id="A0AAU8JMB6"/>
<evidence type="ECO:0000259" key="7">
    <source>
        <dbReference type="Pfam" id="PF03717"/>
    </source>
</evidence>
<dbReference type="InterPro" id="IPR012338">
    <property type="entry name" value="Beta-lactam/transpept-like"/>
</dbReference>
<evidence type="ECO:0000256" key="1">
    <source>
        <dbReference type="ARBA" id="ARBA00004370"/>
    </source>
</evidence>
<keyword evidence="5" id="KW-0812">Transmembrane</keyword>
<dbReference type="EMBL" id="CP159837">
    <property type="protein sequence ID" value="XCM39544.1"/>
    <property type="molecule type" value="Genomic_DNA"/>
</dbReference>
<evidence type="ECO:0000313" key="8">
    <source>
        <dbReference type="EMBL" id="XCM39544.1"/>
    </source>
</evidence>